<keyword evidence="7" id="KW-1185">Reference proteome</keyword>
<dbReference type="Proteomes" id="UP000053051">
    <property type="component" value="Unassembled WGS sequence"/>
</dbReference>
<dbReference type="SMART" id="SM00382">
    <property type="entry name" value="AAA"/>
    <property type="match status" value="1"/>
</dbReference>
<keyword evidence="4 6" id="KW-0067">ATP-binding</keyword>
<evidence type="ECO:0000256" key="3">
    <source>
        <dbReference type="ARBA" id="ARBA00022741"/>
    </source>
</evidence>
<keyword evidence="3" id="KW-0547">Nucleotide-binding</keyword>
<dbReference type="CDD" id="cd03235">
    <property type="entry name" value="ABC_Metallic_Cations"/>
    <property type="match status" value="1"/>
</dbReference>
<keyword evidence="2" id="KW-0813">Transport</keyword>
<dbReference type="GO" id="GO:0005524">
    <property type="term" value="F:ATP binding"/>
    <property type="evidence" value="ECO:0007669"/>
    <property type="project" value="UniProtKB-KW"/>
</dbReference>
<evidence type="ECO:0000313" key="6">
    <source>
        <dbReference type="EMBL" id="CCH66177.1"/>
    </source>
</evidence>
<organism evidence="6 7">
    <name type="scientific">Richelia intracellularis HH01</name>
    <dbReference type="NCBI Taxonomy" id="1165094"/>
    <lineage>
        <taxon>Bacteria</taxon>
        <taxon>Bacillati</taxon>
        <taxon>Cyanobacteriota</taxon>
        <taxon>Cyanophyceae</taxon>
        <taxon>Nostocales</taxon>
        <taxon>Nostocaceae</taxon>
        <taxon>Richelia</taxon>
    </lineage>
</organism>
<dbReference type="SUPFAM" id="SSF52540">
    <property type="entry name" value="P-loop containing nucleoside triphosphate hydrolases"/>
    <property type="match status" value="1"/>
</dbReference>
<dbReference type="InterPro" id="IPR003439">
    <property type="entry name" value="ABC_transporter-like_ATP-bd"/>
</dbReference>
<comment type="caution">
    <text evidence="6">The sequence shown here is derived from an EMBL/GenBank/DDBJ whole genome shotgun (WGS) entry which is preliminary data.</text>
</comment>
<dbReference type="InterPro" id="IPR050153">
    <property type="entry name" value="Metal_Ion_Import_ABC"/>
</dbReference>
<evidence type="ECO:0000259" key="5">
    <source>
        <dbReference type="PROSITE" id="PS50893"/>
    </source>
</evidence>
<dbReference type="InterPro" id="IPR027417">
    <property type="entry name" value="P-loop_NTPase"/>
</dbReference>
<dbReference type="PROSITE" id="PS50893">
    <property type="entry name" value="ABC_TRANSPORTER_2"/>
    <property type="match status" value="1"/>
</dbReference>
<dbReference type="Gene3D" id="3.40.50.300">
    <property type="entry name" value="P-loop containing nucleotide triphosphate hydrolases"/>
    <property type="match status" value="1"/>
</dbReference>
<reference evidence="7" key="2">
    <citation type="submission" date="2016-01" db="EMBL/GenBank/DDBJ databases">
        <title>Diatom-associated endosymboitic cyanobacterium lacks core nitrogen metabolism enzymes.</title>
        <authorList>
            <person name="Hilton J.A."/>
            <person name="Foster R.A."/>
            <person name="Tripp H.J."/>
            <person name="Carter B.J."/>
            <person name="Zehr J.P."/>
            <person name="Villareal T.A."/>
        </authorList>
    </citation>
    <scope>NUCLEOTIDE SEQUENCE [LARGE SCALE GENOMIC DNA]</scope>
    <source>
        <strain evidence="7">HH01</strain>
    </source>
</reference>
<sequence>MDITNTPNPILDVDGLNVSRGKYLILRDISFELLPKTNMAIVGPNGAGKTTLVQAILNLIPHMSGRVQILGCPNTKMGKLGYLLGYIAQNFIFNRSFPLSVSELVGLGWVGSANIYKNSNSLSKLWQIGQEKSAAINQALKRTNAYHLRNQAIGTLSCGQLKRVLLAYCLVIPRKLLILDEAFTGLDIQGSAHFYILLNQLKQEEGWTILQISHDIDMVNRHCDRVICLNQTIICTGVPEVAFSADNMMATYGPGFSCSQHQFS</sequence>
<feature type="domain" description="ABC transporter" evidence="5">
    <location>
        <begin position="11"/>
        <end position="256"/>
    </location>
</feature>
<dbReference type="PANTHER" id="PTHR42734:SF17">
    <property type="entry name" value="METAL TRANSPORT SYSTEM ATP-BINDING PROTEIN TM_0124-RELATED"/>
    <property type="match status" value="1"/>
</dbReference>
<name>M1WX54_9NOST</name>
<dbReference type="Pfam" id="PF00005">
    <property type="entry name" value="ABC_tran"/>
    <property type="match status" value="1"/>
</dbReference>
<dbReference type="PANTHER" id="PTHR42734">
    <property type="entry name" value="METAL TRANSPORT SYSTEM ATP-BINDING PROTEIN TM_0124-RELATED"/>
    <property type="match status" value="1"/>
</dbReference>
<reference evidence="6 7" key="1">
    <citation type="submission" date="2012-05" db="EMBL/GenBank/DDBJ databases">
        <authorList>
            <person name="Hilton J."/>
        </authorList>
    </citation>
    <scope>NUCLEOTIDE SEQUENCE [LARGE SCALE GENOMIC DNA]</scope>
    <source>
        <strain evidence="6 7">HH01</strain>
    </source>
</reference>
<gene>
    <name evidence="6" type="ORF">RINTHH_220</name>
</gene>
<comment type="similarity">
    <text evidence="1">Belongs to the ABC transporter superfamily.</text>
</comment>
<dbReference type="EMBL" id="CAIY01000001">
    <property type="protein sequence ID" value="CCH66177.1"/>
    <property type="molecule type" value="Genomic_DNA"/>
</dbReference>
<dbReference type="RefSeq" id="WP_008231361.1">
    <property type="nucleotide sequence ID" value="NZ_CAIY01000001.1"/>
</dbReference>
<evidence type="ECO:0000313" key="7">
    <source>
        <dbReference type="Proteomes" id="UP000053051"/>
    </source>
</evidence>
<evidence type="ECO:0000256" key="1">
    <source>
        <dbReference type="ARBA" id="ARBA00005417"/>
    </source>
</evidence>
<accession>M1WX54</accession>
<proteinExistence type="inferred from homology"/>
<protein>
    <submittedName>
        <fullName evidence="6">Manganese ABC transporter, ATP-binding protein</fullName>
    </submittedName>
</protein>
<evidence type="ECO:0000256" key="2">
    <source>
        <dbReference type="ARBA" id="ARBA00022448"/>
    </source>
</evidence>
<evidence type="ECO:0000256" key="4">
    <source>
        <dbReference type="ARBA" id="ARBA00022840"/>
    </source>
</evidence>
<dbReference type="STRING" id="1165094.RINTHH_220"/>
<dbReference type="AlphaFoldDB" id="M1WX54"/>
<dbReference type="GO" id="GO:0016887">
    <property type="term" value="F:ATP hydrolysis activity"/>
    <property type="evidence" value="ECO:0007669"/>
    <property type="project" value="InterPro"/>
</dbReference>
<dbReference type="InterPro" id="IPR003593">
    <property type="entry name" value="AAA+_ATPase"/>
</dbReference>
<dbReference type="OrthoDB" id="9806726at2"/>